<name>A0A382B785_9ZZZZ</name>
<comment type="similarity">
    <text evidence="1">Belongs to the ABC transporter superfamily.</text>
</comment>
<dbReference type="GO" id="GO:0005524">
    <property type="term" value="F:ATP binding"/>
    <property type="evidence" value="ECO:0007669"/>
    <property type="project" value="InterPro"/>
</dbReference>
<organism evidence="5">
    <name type="scientific">marine metagenome</name>
    <dbReference type="NCBI Taxonomy" id="408172"/>
    <lineage>
        <taxon>unclassified sequences</taxon>
        <taxon>metagenomes</taxon>
        <taxon>ecological metagenomes</taxon>
    </lineage>
</organism>
<protein>
    <recommendedName>
        <fullName evidence="4">ABC transporter domain-containing protein</fullName>
    </recommendedName>
</protein>
<dbReference type="InterPro" id="IPR052156">
    <property type="entry name" value="BCAA_Transport_ATP-bd_LivF"/>
</dbReference>
<dbReference type="GO" id="GO:0015807">
    <property type="term" value="P:L-amino acid transport"/>
    <property type="evidence" value="ECO:0007669"/>
    <property type="project" value="TreeGrafter"/>
</dbReference>
<evidence type="ECO:0000256" key="1">
    <source>
        <dbReference type="ARBA" id="ARBA00005417"/>
    </source>
</evidence>
<keyword evidence="3" id="KW-0029">Amino-acid transport</keyword>
<evidence type="ECO:0000256" key="2">
    <source>
        <dbReference type="ARBA" id="ARBA00022448"/>
    </source>
</evidence>
<evidence type="ECO:0000256" key="3">
    <source>
        <dbReference type="ARBA" id="ARBA00022970"/>
    </source>
</evidence>
<dbReference type="EMBL" id="UINC01028540">
    <property type="protein sequence ID" value="SVB09690.1"/>
    <property type="molecule type" value="Genomic_DNA"/>
</dbReference>
<dbReference type="InterPro" id="IPR027417">
    <property type="entry name" value="P-loop_NTPase"/>
</dbReference>
<evidence type="ECO:0000313" key="5">
    <source>
        <dbReference type="EMBL" id="SVB09690.1"/>
    </source>
</evidence>
<dbReference type="Gene3D" id="3.40.50.300">
    <property type="entry name" value="P-loop containing nucleotide triphosphate hydrolases"/>
    <property type="match status" value="1"/>
</dbReference>
<dbReference type="Pfam" id="PF00005">
    <property type="entry name" value="ABC_tran"/>
    <property type="match status" value="1"/>
</dbReference>
<reference evidence="5" key="1">
    <citation type="submission" date="2018-05" db="EMBL/GenBank/DDBJ databases">
        <authorList>
            <person name="Lanie J.A."/>
            <person name="Ng W.-L."/>
            <person name="Kazmierczak K.M."/>
            <person name="Andrzejewski T.M."/>
            <person name="Davidsen T.M."/>
            <person name="Wayne K.J."/>
            <person name="Tettelin H."/>
            <person name="Glass J.I."/>
            <person name="Rusch D."/>
            <person name="Podicherti R."/>
            <person name="Tsui H.-C.T."/>
            <person name="Winkler M.E."/>
        </authorList>
    </citation>
    <scope>NUCLEOTIDE SEQUENCE</scope>
</reference>
<dbReference type="PROSITE" id="PS00211">
    <property type="entry name" value="ABC_TRANSPORTER_1"/>
    <property type="match status" value="1"/>
</dbReference>
<proteinExistence type="inferred from homology"/>
<dbReference type="AlphaFoldDB" id="A0A382B785"/>
<dbReference type="PANTHER" id="PTHR43820">
    <property type="entry name" value="HIGH-AFFINITY BRANCHED-CHAIN AMINO ACID TRANSPORT ATP-BINDING PROTEIN LIVF"/>
    <property type="match status" value="1"/>
</dbReference>
<evidence type="ECO:0000259" key="4">
    <source>
        <dbReference type="PROSITE" id="PS50893"/>
    </source>
</evidence>
<keyword evidence="2" id="KW-0813">Transport</keyword>
<dbReference type="GO" id="GO:0016887">
    <property type="term" value="F:ATP hydrolysis activity"/>
    <property type="evidence" value="ECO:0007669"/>
    <property type="project" value="InterPro"/>
</dbReference>
<dbReference type="InterPro" id="IPR017871">
    <property type="entry name" value="ABC_transporter-like_CS"/>
</dbReference>
<dbReference type="GO" id="GO:0015658">
    <property type="term" value="F:branched-chain amino acid transmembrane transporter activity"/>
    <property type="evidence" value="ECO:0007669"/>
    <property type="project" value="TreeGrafter"/>
</dbReference>
<dbReference type="PANTHER" id="PTHR43820:SF4">
    <property type="entry name" value="HIGH-AFFINITY BRANCHED-CHAIN AMINO ACID TRANSPORT ATP-BINDING PROTEIN LIVF"/>
    <property type="match status" value="1"/>
</dbReference>
<dbReference type="PROSITE" id="PS50893">
    <property type="entry name" value="ABC_TRANSPORTER_2"/>
    <property type="match status" value="1"/>
</dbReference>
<dbReference type="SUPFAM" id="SSF52540">
    <property type="entry name" value="P-loop containing nucleoside triphosphate hydrolases"/>
    <property type="match status" value="1"/>
</dbReference>
<gene>
    <name evidence="5" type="ORF">METZ01_LOCUS162544</name>
</gene>
<accession>A0A382B785</accession>
<dbReference type="InterPro" id="IPR003439">
    <property type="entry name" value="ABC_transporter-like_ATP-bd"/>
</dbReference>
<sequence>MVSAWSGQVFFEGLPIEKMPTHERVISGVVHVPQGDLIFPKMTIEENLRLGAVLAEDSEEVERRLDKVYDLFPVLLERRVQVAKTLSGGERRMLGIGRGLMTNGQLMLIDEPSLGLAPKLIDQIYDSLQEMKESGITFLIVEENITRLQTLADWIYLMDNGEFVWSGHPDELQSNSELLSTYLGA</sequence>
<feature type="domain" description="ABC transporter" evidence="4">
    <location>
        <begin position="4"/>
        <end position="185"/>
    </location>
</feature>